<dbReference type="CDD" id="cd10536">
    <property type="entry name" value="SET_SMYD4"/>
    <property type="match status" value="1"/>
</dbReference>
<dbReference type="GO" id="GO:0005737">
    <property type="term" value="C:cytoplasm"/>
    <property type="evidence" value="ECO:0007669"/>
    <property type="project" value="UniProtKB-SubCell"/>
</dbReference>
<keyword evidence="6" id="KW-0949">S-adenosyl-L-methionine</keyword>
<comment type="caution">
    <text evidence="16">The sequence shown here is derived from an EMBL/GenBank/DDBJ whole genome shotgun (WGS) entry which is preliminary data.</text>
</comment>
<dbReference type="InterPro" id="IPR044421">
    <property type="entry name" value="SMYD4_SET"/>
</dbReference>
<keyword evidence="17" id="KW-1185">Reference proteome</keyword>
<evidence type="ECO:0000256" key="10">
    <source>
        <dbReference type="ARBA" id="ARBA00023242"/>
    </source>
</evidence>
<dbReference type="PROSITE" id="PS50280">
    <property type="entry name" value="SET"/>
    <property type="match status" value="1"/>
</dbReference>
<keyword evidence="4" id="KW-0489">Methyltransferase</keyword>
<evidence type="ECO:0000313" key="16">
    <source>
        <dbReference type="EMBL" id="CAG7823719.1"/>
    </source>
</evidence>
<feature type="domain" description="SET" evidence="15">
    <location>
        <begin position="214"/>
        <end position="510"/>
    </location>
</feature>
<organism evidence="16 17">
    <name type="scientific">Allacma fusca</name>
    <dbReference type="NCBI Taxonomy" id="39272"/>
    <lineage>
        <taxon>Eukaryota</taxon>
        <taxon>Metazoa</taxon>
        <taxon>Ecdysozoa</taxon>
        <taxon>Arthropoda</taxon>
        <taxon>Hexapoda</taxon>
        <taxon>Collembola</taxon>
        <taxon>Symphypleona</taxon>
        <taxon>Sminthuridae</taxon>
        <taxon>Allacma</taxon>
    </lineage>
</organism>
<evidence type="ECO:0000256" key="6">
    <source>
        <dbReference type="ARBA" id="ARBA00022691"/>
    </source>
</evidence>
<gene>
    <name evidence="16" type="ORF">AFUS01_LOCUS33920</name>
</gene>
<dbReference type="Pfam" id="PF00856">
    <property type="entry name" value="SET"/>
    <property type="match status" value="1"/>
</dbReference>
<dbReference type="PANTHER" id="PTHR46165:SF2">
    <property type="entry name" value="SET AND MYND DOMAIN-CONTAINING PROTEIN 4"/>
    <property type="match status" value="1"/>
</dbReference>
<evidence type="ECO:0000256" key="7">
    <source>
        <dbReference type="ARBA" id="ARBA00022723"/>
    </source>
</evidence>
<name>A0A8J2KUP1_9HEXA</name>
<proteinExistence type="predicted"/>
<reference evidence="16" key="1">
    <citation type="submission" date="2021-06" db="EMBL/GenBank/DDBJ databases">
        <authorList>
            <person name="Hodson N. C."/>
            <person name="Mongue J. A."/>
            <person name="Jaron S. K."/>
        </authorList>
    </citation>
    <scope>NUCLEOTIDE SEQUENCE</scope>
</reference>
<accession>A0A8J2KUP1</accession>
<evidence type="ECO:0000256" key="13">
    <source>
        <dbReference type="ARBA" id="ARBA00093635"/>
    </source>
</evidence>
<keyword evidence="5" id="KW-0808">Transferase</keyword>
<dbReference type="InterPro" id="IPR002893">
    <property type="entry name" value="Znf_MYND"/>
</dbReference>
<evidence type="ECO:0000256" key="5">
    <source>
        <dbReference type="ARBA" id="ARBA00022679"/>
    </source>
</evidence>
<keyword evidence="8" id="KW-0863">Zinc-finger</keyword>
<evidence type="ECO:0000313" key="17">
    <source>
        <dbReference type="Proteomes" id="UP000708208"/>
    </source>
</evidence>
<protein>
    <recommendedName>
        <fullName evidence="13">Protein-lysine N-methyltransferase SMYD4</fullName>
    </recommendedName>
    <alternativeName>
        <fullName evidence="14">SET and MYND domain-containing protein 4</fullName>
    </alternativeName>
</protein>
<evidence type="ECO:0000256" key="2">
    <source>
        <dbReference type="ARBA" id="ARBA00004496"/>
    </source>
</evidence>
<keyword evidence="9" id="KW-0862">Zinc</keyword>
<dbReference type="GO" id="GO:0042826">
    <property type="term" value="F:histone deacetylase binding"/>
    <property type="evidence" value="ECO:0007669"/>
    <property type="project" value="TreeGrafter"/>
</dbReference>
<evidence type="ECO:0000256" key="8">
    <source>
        <dbReference type="ARBA" id="ARBA00022771"/>
    </source>
</evidence>
<dbReference type="GO" id="GO:0008168">
    <property type="term" value="F:methyltransferase activity"/>
    <property type="evidence" value="ECO:0007669"/>
    <property type="project" value="UniProtKB-KW"/>
</dbReference>
<dbReference type="EMBL" id="CAJVCH010530377">
    <property type="protein sequence ID" value="CAG7823719.1"/>
    <property type="molecule type" value="Genomic_DNA"/>
</dbReference>
<evidence type="ECO:0000259" key="15">
    <source>
        <dbReference type="PROSITE" id="PS50280"/>
    </source>
</evidence>
<dbReference type="PANTHER" id="PTHR46165">
    <property type="entry name" value="SET AND MYND DOMAIN-CONTAINING PROTEIN 4"/>
    <property type="match status" value="1"/>
</dbReference>
<evidence type="ECO:0000256" key="4">
    <source>
        <dbReference type="ARBA" id="ARBA00022603"/>
    </source>
</evidence>
<dbReference type="GO" id="GO:0008270">
    <property type="term" value="F:zinc ion binding"/>
    <property type="evidence" value="ECO:0007669"/>
    <property type="project" value="UniProtKB-KW"/>
</dbReference>
<evidence type="ECO:0000256" key="3">
    <source>
        <dbReference type="ARBA" id="ARBA00022490"/>
    </source>
</evidence>
<sequence length="663" mass="75842">MEDLVQQILAPNLPVQESNADEINRIFFQKLETTTSLEEFNEQLLKTSTKGTLERISMISKYFEWVPIPPETISKYSKHPGLSSQLREKANEFFRTKNYQSALQCYTLAIMYSPWNSETLGLAFANRSATLLAMGKALEALQDIDSAYAHNYPEKFRKKLDERRQKCDDILRKTQQSGDETESQSMIERDKRKKFCQGILFRVKKPNALMTSAEEFVQIQFHPTHGRQLIVNRDIPAGTILIVEKPFISVLKDLLKWDVTHCHFCLRKIIQGLPCQGCVFAIYCNESCRGKAAEEFHGFECPCMPYLHCNATPRYILLALRIISKLGPNKLQELFQENLNSLSSPLDRYDSDSYNPIYHLVTHSNPQDPIDVYTKALNALIVATTLQTQSNFFEGIPQDKKQDFFNFTASMILHHIDNIPFNSISLDEVEGLEKYTLSSTLHGIDREELSNLIRSIQFPQFAAGVYTVASLMNHSCDPNVTRVVGLTDGTLAIVATRSLKCNEEIVTCYSRSFTSDTIDIRRAYLSENYCFDCDCIACRNNWPELSVLMKSRAVSCCRSCAGIFPHDQKESKEFQRCVIQGSGCKHCGSQYSLHEIEDELNRNIELFFQAYRLVLANAPLEAIRTLMPVLKFFQTCVRPPYSKAYMGQDVYKQALELVVYFSR</sequence>
<evidence type="ECO:0000256" key="9">
    <source>
        <dbReference type="ARBA" id="ARBA00022833"/>
    </source>
</evidence>
<keyword evidence="10" id="KW-0539">Nucleus</keyword>
<evidence type="ECO:0000256" key="12">
    <source>
        <dbReference type="ARBA" id="ARBA00093423"/>
    </source>
</evidence>
<keyword evidence="7" id="KW-0479">Metal-binding</keyword>
<dbReference type="Proteomes" id="UP000708208">
    <property type="component" value="Unassembled WGS sequence"/>
</dbReference>
<dbReference type="AlphaFoldDB" id="A0A8J2KUP1"/>
<dbReference type="Pfam" id="PF01753">
    <property type="entry name" value="zf-MYND"/>
    <property type="match status" value="1"/>
</dbReference>
<dbReference type="InterPro" id="IPR052097">
    <property type="entry name" value="SET-MYND_domain_protein"/>
</dbReference>
<dbReference type="OrthoDB" id="5945798at2759"/>
<keyword evidence="3" id="KW-0963">Cytoplasm</keyword>
<evidence type="ECO:0000256" key="11">
    <source>
        <dbReference type="ARBA" id="ARBA00048985"/>
    </source>
</evidence>
<evidence type="ECO:0000256" key="1">
    <source>
        <dbReference type="ARBA" id="ARBA00004123"/>
    </source>
</evidence>
<dbReference type="GO" id="GO:0005634">
    <property type="term" value="C:nucleus"/>
    <property type="evidence" value="ECO:0007669"/>
    <property type="project" value="UniProtKB-SubCell"/>
</dbReference>
<comment type="catalytic activity">
    <reaction evidence="11">
        <text>L-lysyl-[protein] + S-adenosyl-L-methionine = N(6)-methyl-L-lysyl-[protein] + S-adenosyl-L-homocysteine + H(+)</text>
        <dbReference type="Rhea" id="RHEA:51736"/>
        <dbReference type="Rhea" id="RHEA-COMP:9752"/>
        <dbReference type="Rhea" id="RHEA-COMP:13053"/>
        <dbReference type="ChEBI" id="CHEBI:15378"/>
        <dbReference type="ChEBI" id="CHEBI:29969"/>
        <dbReference type="ChEBI" id="CHEBI:57856"/>
        <dbReference type="ChEBI" id="CHEBI:59789"/>
        <dbReference type="ChEBI" id="CHEBI:61929"/>
    </reaction>
</comment>
<dbReference type="InterPro" id="IPR001214">
    <property type="entry name" value="SET_dom"/>
</dbReference>
<comment type="function">
    <text evidence="12">Protein-lysine N-methyltransferase. Monomethylates PRMT5, modulating its transcriptional activity. May also act as a histone methyltransferase. Plays a critical role in cardiac development. Acts as a key epigenetic regulator of gene expression during cardiac development via its dual activities as a methyltransferase and negative regulator of HDAC1.</text>
</comment>
<comment type="subcellular location">
    <subcellularLocation>
        <location evidence="2">Cytoplasm</location>
    </subcellularLocation>
    <subcellularLocation>
        <location evidence="1">Nucleus</location>
    </subcellularLocation>
</comment>
<evidence type="ECO:0000256" key="14">
    <source>
        <dbReference type="ARBA" id="ARBA00093680"/>
    </source>
</evidence>
<dbReference type="GO" id="GO:0032259">
    <property type="term" value="P:methylation"/>
    <property type="evidence" value="ECO:0007669"/>
    <property type="project" value="UniProtKB-KW"/>
</dbReference>